<organism evidence="1 2">
    <name type="scientific">Durusdinium trenchii</name>
    <dbReference type="NCBI Taxonomy" id="1381693"/>
    <lineage>
        <taxon>Eukaryota</taxon>
        <taxon>Sar</taxon>
        <taxon>Alveolata</taxon>
        <taxon>Dinophyceae</taxon>
        <taxon>Suessiales</taxon>
        <taxon>Symbiodiniaceae</taxon>
        <taxon>Durusdinium</taxon>
    </lineage>
</organism>
<sequence length="111" mass="11510">MARPVLSIMIVAAAAVALLSQSMAFLAGPKEVPRVVVPAAALAPMLVSSAAHAETLDSDWITPTYEDPSSGTSADLGYLLFFTAISIVAIARDTFSKSDSKSLKDAVLGKD</sequence>
<accession>A0ABP0MXP3</accession>
<name>A0ABP0MXP3_9DINO</name>
<dbReference type="Proteomes" id="UP001642484">
    <property type="component" value="Unassembled WGS sequence"/>
</dbReference>
<protein>
    <submittedName>
        <fullName evidence="1">Uncharacterized protein</fullName>
    </submittedName>
</protein>
<comment type="caution">
    <text evidence="1">The sequence shown here is derived from an EMBL/GenBank/DDBJ whole genome shotgun (WGS) entry which is preliminary data.</text>
</comment>
<keyword evidence="2" id="KW-1185">Reference proteome</keyword>
<reference evidence="1 2" key="1">
    <citation type="submission" date="2024-02" db="EMBL/GenBank/DDBJ databases">
        <authorList>
            <person name="Chen Y."/>
            <person name="Shah S."/>
            <person name="Dougan E. K."/>
            <person name="Thang M."/>
            <person name="Chan C."/>
        </authorList>
    </citation>
    <scope>NUCLEOTIDE SEQUENCE [LARGE SCALE GENOMIC DNA]</scope>
</reference>
<evidence type="ECO:0000313" key="2">
    <source>
        <dbReference type="Proteomes" id="UP001642484"/>
    </source>
</evidence>
<dbReference type="EMBL" id="CAXAMN010020432">
    <property type="protein sequence ID" value="CAK9056091.1"/>
    <property type="molecule type" value="Genomic_DNA"/>
</dbReference>
<proteinExistence type="predicted"/>
<evidence type="ECO:0000313" key="1">
    <source>
        <dbReference type="EMBL" id="CAK9056091.1"/>
    </source>
</evidence>
<gene>
    <name evidence="1" type="ORF">CCMP2556_LOCUS27835</name>
</gene>